<feature type="transmembrane region" description="Helical" evidence="1">
    <location>
        <begin position="6"/>
        <end position="27"/>
    </location>
</feature>
<protein>
    <submittedName>
        <fullName evidence="2">Uncharacterized protein</fullName>
    </submittedName>
</protein>
<proteinExistence type="predicted"/>
<dbReference type="AlphaFoldDB" id="A0A197K2Y3"/>
<organism evidence="2 3">
    <name type="scientific">Linnemannia elongata AG-77</name>
    <dbReference type="NCBI Taxonomy" id="1314771"/>
    <lineage>
        <taxon>Eukaryota</taxon>
        <taxon>Fungi</taxon>
        <taxon>Fungi incertae sedis</taxon>
        <taxon>Mucoromycota</taxon>
        <taxon>Mortierellomycotina</taxon>
        <taxon>Mortierellomycetes</taxon>
        <taxon>Mortierellales</taxon>
        <taxon>Mortierellaceae</taxon>
        <taxon>Linnemannia</taxon>
    </lineage>
</organism>
<evidence type="ECO:0000313" key="3">
    <source>
        <dbReference type="Proteomes" id="UP000078512"/>
    </source>
</evidence>
<gene>
    <name evidence="2" type="ORF">K457DRAFT_400576</name>
</gene>
<evidence type="ECO:0000256" key="1">
    <source>
        <dbReference type="SAM" id="Phobius"/>
    </source>
</evidence>
<keyword evidence="1" id="KW-0812">Transmembrane</keyword>
<dbReference type="EMBL" id="KV442031">
    <property type="protein sequence ID" value="OAQ31056.1"/>
    <property type="molecule type" value="Genomic_DNA"/>
</dbReference>
<keyword evidence="3" id="KW-1185">Reference proteome</keyword>
<reference evidence="2 3" key="1">
    <citation type="submission" date="2016-05" db="EMBL/GenBank/DDBJ databases">
        <title>Genome sequencing reveals origins of a unique bacterial endosymbiosis in the earliest lineages of terrestrial Fungi.</title>
        <authorList>
            <consortium name="DOE Joint Genome Institute"/>
            <person name="Uehling J."/>
            <person name="Gryganskyi A."/>
            <person name="Hameed K."/>
            <person name="Tschaplinski T."/>
            <person name="Misztal P."/>
            <person name="Wu S."/>
            <person name="Desiro A."/>
            <person name="Vande Pol N."/>
            <person name="Du Z.-Y."/>
            <person name="Zienkiewicz A."/>
            <person name="Zienkiewicz K."/>
            <person name="Morin E."/>
            <person name="Tisserant E."/>
            <person name="Splivallo R."/>
            <person name="Hainaut M."/>
            <person name="Henrissat B."/>
            <person name="Ohm R."/>
            <person name="Kuo A."/>
            <person name="Yan J."/>
            <person name="Lipzen A."/>
            <person name="Nolan M."/>
            <person name="Labutti K."/>
            <person name="Barry K."/>
            <person name="Goldstein A."/>
            <person name="Labbe J."/>
            <person name="Schadt C."/>
            <person name="Tuskan G."/>
            <person name="Grigoriev I."/>
            <person name="Martin F."/>
            <person name="Vilgalys R."/>
            <person name="Bonito G."/>
        </authorList>
    </citation>
    <scope>NUCLEOTIDE SEQUENCE [LARGE SCALE GENOMIC DNA]</scope>
    <source>
        <strain evidence="2 3">AG-77</strain>
    </source>
</reference>
<dbReference type="Proteomes" id="UP000078512">
    <property type="component" value="Unassembled WGS sequence"/>
</dbReference>
<evidence type="ECO:0000313" key="2">
    <source>
        <dbReference type="EMBL" id="OAQ31056.1"/>
    </source>
</evidence>
<keyword evidence="1" id="KW-0472">Membrane</keyword>
<keyword evidence="1" id="KW-1133">Transmembrane helix</keyword>
<feature type="transmembrane region" description="Helical" evidence="1">
    <location>
        <begin position="87"/>
        <end position="107"/>
    </location>
</feature>
<feature type="transmembrane region" description="Helical" evidence="1">
    <location>
        <begin position="39"/>
        <end position="59"/>
    </location>
</feature>
<accession>A0A197K2Y3</accession>
<sequence>MLIIFFWPYFLSFLPSSPFFLSSFFYSSLHPLISSSSSPYCLSSSFTFIVFFFLLLLHIKVDFSPSRTPSTNSTHTRPLEFDSHSSILFFLFHFGAILLTPPFIVTFTPHFFDLLSNTPHTYTYTHLILALAQVSL</sequence>
<name>A0A197K2Y3_9FUNG</name>